<reference evidence="3" key="2">
    <citation type="submission" date="2015-07" db="EMBL/GenBank/DDBJ databases">
        <title>MeaNS - Measles Nucleotide Surveillance Program.</title>
        <authorList>
            <person name="Tran T."/>
            <person name="Druce J."/>
        </authorList>
    </citation>
    <scope>NUCLEOTIDE SEQUENCE</scope>
    <source>
        <strain evidence="3">DSM 9887</strain>
    </source>
</reference>
<dbReference type="EMBL" id="LGIQ01000002">
    <property type="protein sequence ID" value="KNB74596.1"/>
    <property type="molecule type" value="Genomic_DNA"/>
</dbReference>
<comment type="caution">
    <text evidence="3">The sequence shown here is derived from an EMBL/GenBank/DDBJ whole genome shotgun (WGS) entry which is preliminary data.</text>
</comment>
<protein>
    <submittedName>
        <fullName evidence="3">Spermidine acetyltransferase</fullName>
    </submittedName>
</protein>
<dbReference type="Proteomes" id="UP000036834">
    <property type="component" value="Unassembled WGS sequence"/>
</dbReference>
<dbReference type="EMBL" id="BJON01000006">
    <property type="protein sequence ID" value="GED67769.1"/>
    <property type="molecule type" value="Genomic_DNA"/>
</dbReference>
<sequence>MRTVQVELVEVDAENWYACCLLEVSEEQKSYMVSNAVSIAQTKFEPTLQALSIIADGQQVGFCMYNTRKEELDGYWIYRIMVDKKYQGKGIGKAATQLLLAKMAELPDARKIVVGYHPENRGAHQLYASVGFSDEGHKFGQEMAVIKYIAQ</sequence>
<dbReference type="OrthoDB" id="9127144at2"/>
<reference evidence="4" key="1">
    <citation type="submission" date="2015-07" db="EMBL/GenBank/DDBJ databases">
        <title>Genome sequencing project for genomic taxonomy and phylogenomics of Bacillus-like bacteria.</title>
        <authorList>
            <person name="Liu B."/>
            <person name="Wang J."/>
            <person name="Zhu Y."/>
            <person name="Liu G."/>
            <person name="Chen Q."/>
            <person name="Chen Z."/>
            <person name="Lan J."/>
            <person name="Che J."/>
            <person name="Ge C."/>
            <person name="Shi H."/>
            <person name="Pan Z."/>
            <person name="Liu X."/>
        </authorList>
    </citation>
    <scope>NUCLEOTIDE SEQUENCE [LARGE SCALE GENOMIC DNA]</scope>
    <source>
        <strain evidence="4">DSM 9887</strain>
    </source>
</reference>
<evidence type="ECO:0000313" key="2">
    <source>
        <dbReference type="EMBL" id="GED67769.1"/>
    </source>
</evidence>
<keyword evidence="5" id="KW-1185">Reference proteome</keyword>
<dbReference type="SUPFAM" id="SSF55729">
    <property type="entry name" value="Acyl-CoA N-acyltransferases (Nat)"/>
    <property type="match status" value="1"/>
</dbReference>
<dbReference type="AlphaFoldDB" id="A0A0K9Z0Z2"/>
<feature type="domain" description="N-acetyltransferase" evidence="1">
    <location>
        <begin position="6"/>
        <end position="151"/>
    </location>
</feature>
<evidence type="ECO:0000313" key="4">
    <source>
        <dbReference type="Proteomes" id="UP000036834"/>
    </source>
</evidence>
<dbReference type="RefSeq" id="WP_049736843.1">
    <property type="nucleotide sequence ID" value="NZ_BJON01000006.1"/>
</dbReference>
<accession>A0A0K9Z0Z2</accession>
<dbReference type="Gene3D" id="3.40.630.30">
    <property type="match status" value="1"/>
</dbReference>
<dbReference type="Pfam" id="PF00583">
    <property type="entry name" value="Acetyltransf_1"/>
    <property type="match status" value="1"/>
</dbReference>
<dbReference type="InterPro" id="IPR000182">
    <property type="entry name" value="GNAT_dom"/>
</dbReference>
<evidence type="ECO:0000313" key="5">
    <source>
        <dbReference type="Proteomes" id="UP000319578"/>
    </source>
</evidence>
<dbReference type="CDD" id="cd04301">
    <property type="entry name" value="NAT_SF"/>
    <property type="match status" value="1"/>
</dbReference>
<dbReference type="GO" id="GO:0016747">
    <property type="term" value="F:acyltransferase activity, transferring groups other than amino-acyl groups"/>
    <property type="evidence" value="ECO:0007669"/>
    <property type="project" value="InterPro"/>
</dbReference>
<organism evidence="3 4">
    <name type="scientific">Brevibacillus reuszeri</name>
    <dbReference type="NCBI Taxonomy" id="54915"/>
    <lineage>
        <taxon>Bacteria</taxon>
        <taxon>Bacillati</taxon>
        <taxon>Bacillota</taxon>
        <taxon>Bacilli</taxon>
        <taxon>Bacillales</taxon>
        <taxon>Paenibacillaceae</taxon>
        <taxon>Brevibacillus</taxon>
    </lineage>
</organism>
<dbReference type="InterPro" id="IPR016181">
    <property type="entry name" value="Acyl_CoA_acyltransferase"/>
</dbReference>
<gene>
    <name evidence="3" type="ORF">ADS79_02605</name>
    <name evidence="2" type="ORF">BRE01_14710</name>
</gene>
<dbReference type="PROSITE" id="PS51186">
    <property type="entry name" value="GNAT"/>
    <property type="match status" value="1"/>
</dbReference>
<dbReference type="Proteomes" id="UP000319578">
    <property type="component" value="Unassembled WGS sequence"/>
</dbReference>
<dbReference type="InterPro" id="IPR050276">
    <property type="entry name" value="MshD_Acetyltransferase"/>
</dbReference>
<dbReference type="PATRIC" id="fig|54915.3.peg.5686"/>
<reference evidence="2 5" key="3">
    <citation type="submission" date="2019-06" db="EMBL/GenBank/DDBJ databases">
        <title>Whole genome shotgun sequence of Brevibacillus reuszeri NBRC 15719.</title>
        <authorList>
            <person name="Hosoyama A."/>
            <person name="Uohara A."/>
            <person name="Ohji S."/>
            <person name="Ichikawa N."/>
        </authorList>
    </citation>
    <scope>NUCLEOTIDE SEQUENCE [LARGE SCALE GENOMIC DNA]</scope>
    <source>
        <strain evidence="2 5">NBRC 15719</strain>
    </source>
</reference>
<name>A0A0K9Z0Z2_9BACL</name>
<dbReference type="PANTHER" id="PTHR43617">
    <property type="entry name" value="L-AMINO ACID N-ACETYLTRANSFERASE"/>
    <property type="match status" value="1"/>
</dbReference>
<evidence type="ECO:0000259" key="1">
    <source>
        <dbReference type="PROSITE" id="PS51186"/>
    </source>
</evidence>
<keyword evidence="3" id="KW-0808">Transferase</keyword>
<proteinExistence type="predicted"/>
<evidence type="ECO:0000313" key="3">
    <source>
        <dbReference type="EMBL" id="KNB74596.1"/>
    </source>
</evidence>
<dbReference type="STRING" id="54915.ADS79_02605"/>